<dbReference type="SUPFAM" id="SSF54001">
    <property type="entry name" value="Cysteine proteinases"/>
    <property type="match status" value="1"/>
</dbReference>
<reference evidence="3 4" key="1">
    <citation type="journal article" date="2022" name="Nat. Genet.">
        <title>Improved pea reference genome and pan-genome highlight genomic features and evolutionary characteristics.</title>
        <authorList>
            <person name="Yang T."/>
            <person name="Liu R."/>
            <person name="Luo Y."/>
            <person name="Hu S."/>
            <person name="Wang D."/>
            <person name="Wang C."/>
            <person name="Pandey M.K."/>
            <person name="Ge S."/>
            <person name="Xu Q."/>
            <person name="Li N."/>
            <person name="Li G."/>
            <person name="Huang Y."/>
            <person name="Saxena R.K."/>
            <person name="Ji Y."/>
            <person name="Li M."/>
            <person name="Yan X."/>
            <person name="He Y."/>
            <person name="Liu Y."/>
            <person name="Wang X."/>
            <person name="Xiang C."/>
            <person name="Varshney R.K."/>
            <person name="Ding H."/>
            <person name="Gao S."/>
            <person name="Zong X."/>
        </authorList>
    </citation>
    <scope>NUCLEOTIDE SEQUENCE [LARGE SCALE GENOMIC DNA]</scope>
    <source>
        <strain evidence="3 4">cv. Zhongwan 6</strain>
    </source>
</reference>
<evidence type="ECO:0000256" key="1">
    <source>
        <dbReference type="SAM" id="MobiDB-lite"/>
    </source>
</evidence>
<dbReference type="AlphaFoldDB" id="A0A9D5AI82"/>
<keyword evidence="4" id="KW-1185">Reference proteome</keyword>
<feature type="compositionally biased region" description="Acidic residues" evidence="1">
    <location>
        <begin position="106"/>
        <end position="141"/>
    </location>
</feature>
<feature type="region of interest" description="Disordered" evidence="1">
    <location>
        <begin position="102"/>
        <end position="141"/>
    </location>
</feature>
<proteinExistence type="predicted"/>
<name>A0A9D5AI82_PEA</name>
<protein>
    <recommendedName>
        <fullName evidence="2">Peptidase C1A papain C-terminal domain-containing protein</fullName>
    </recommendedName>
</protein>
<gene>
    <name evidence="3" type="ORF">KIW84_053051</name>
</gene>
<dbReference type="Gramene" id="Psat05G0305100-T1">
    <property type="protein sequence ID" value="KAI5406565.1"/>
    <property type="gene ID" value="KIW84_053051"/>
</dbReference>
<sequence>MPVSLKNMEYYVRHEGPVMVKIVWIDEMNDLGDEDVIYGGPIYASAFNIFEEHGVLIVGFGPDYWVVRNSHGIEWGNHGYAKLTRRMVHGRFLINNGWAPKGVSYEEADDEEDDDDGDEEEEDNDEDVEADYNEDEEDDDQDIIVVIVTRCIII</sequence>
<dbReference type="Pfam" id="PF00112">
    <property type="entry name" value="Peptidase_C1"/>
    <property type="match status" value="1"/>
</dbReference>
<organism evidence="3 4">
    <name type="scientific">Pisum sativum</name>
    <name type="common">Garden pea</name>
    <name type="synonym">Lathyrus oleraceus</name>
    <dbReference type="NCBI Taxonomy" id="3888"/>
    <lineage>
        <taxon>Eukaryota</taxon>
        <taxon>Viridiplantae</taxon>
        <taxon>Streptophyta</taxon>
        <taxon>Embryophyta</taxon>
        <taxon>Tracheophyta</taxon>
        <taxon>Spermatophyta</taxon>
        <taxon>Magnoliopsida</taxon>
        <taxon>eudicotyledons</taxon>
        <taxon>Gunneridae</taxon>
        <taxon>Pentapetalae</taxon>
        <taxon>rosids</taxon>
        <taxon>fabids</taxon>
        <taxon>Fabales</taxon>
        <taxon>Fabaceae</taxon>
        <taxon>Papilionoideae</taxon>
        <taxon>50 kb inversion clade</taxon>
        <taxon>NPAAA clade</taxon>
        <taxon>Hologalegina</taxon>
        <taxon>IRL clade</taxon>
        <taxon>Fabeae</taxon>
        <taxon>Lathyrus</taxon>
    </lineage>
</organism>
<dbReference type="InterPro" id="IPR038765">
    <property type="entry name" value="Papain-like_cys_pep_sf"/>
</dbReference>
<evidence type="ECO:0000313" key="4">
    <source>
        <dbReference type="Proteomes" id="UP001058974"/>
    </source>
</evidence>
<dbReference type="GO" id="GO:0008234">
    <property type="term" value="F:cysteine-type peptidase activity"/>
    <property type="evidence" value="ECO:0007669"/>
    <property type="project" value="InterPro"/>
</dbReference>
<dbReference type="EMBL" id="JAMSHJ010000005">
    <property type="protein sequence ID" value="KAI5406565.1"/>
    <property type="molecule type" value="Genomic_DNA"/>
</dbReference>
<dbReference type="GO" id="GO:0006508">
    <property type="term" value="P:proteolysis"/>
    <property type="evidence" value="ECO:0007669"/>
    <property type="project" value="InterPro"/>
</dbReference>
<evidence type="ECO:0000313" key="3">
    <source>
        <dbReference type="EMBL" id="KAI5406565.1"/>
    </source>
</evidence>
<dbReference type="Proteomes" id="UP001058974">
    <property type="component" value="Chromosome 5"/>
</dbReference>
<accession>A0A9D5AI82</accession>
<dbReference type="Gene3D" id="3.90.70.10">
    <property type="entry name" value="Cysteine proteinases"/>
    <property type="match status" value="1"/>
</dbReference>
<evidence type="ECO:0000259" key="2">
    <source>
        <dbReference type="Pfam" id="PF00112"/>
    </source>
</evidence>
<comment type="caution">
    <text evidence="3">The sequence shown here is derived from an EMBL/GenBank/DDBJ whole genome shotgun (WGS) entry which is preliminary data.</text>
</comment>
<dbReference type="InterPro" id="IPR000668">
    <property type="entry name" value="Peptidase_C1A_C"/>
</dbReference>
<feature type="domain" description="Peptidase C1A papain C-terminal" evidence="2">
    <location>
        <begin position="6"/>
        <end position="86"/>
    </location>
</feature>